<keyword evidence="8 19" id="KW-0169">Cobalamin biosynthesis</keyword>
<evidence type="ECO:0000256" key="1">
    <source>
        <dbReference type="ARBA" id="ARBA00001946"/>
    </source>
</evidence>
<sequence length="247" mass="25314">MSLRRRIDEARLALMILTVLPAAPLAEPVPPIHAARWALPFVGLPVGLIGWSVLRLGGPIGLPPLVAAMLAIAALAAVTGGLHHDGLSDMADGMGGRDPQRRLEIMRDSRIGSFGALALMIVIPMGAGALADLAHTVSLAAFIMVSVASRLAMVGVMEMLPAARDRGLGRGAAQGLRGAWWPGALLSAILAVLLGFQGFAILGVMAVAASLIAILAWRRLGGQTGDVLGAVQVTAETAGWVALSAAI</sequence>
<keyword evidence="9 19" id="KW-0808">Transferase</keyword>
<evidence type="ECO:0000256" key="4">
    <source>
        <dbReference type="ARBA" id="ARBA00010561"/>
    </source>
</evidence>
<feature type="transmembrane region" description="Helical" evidence="19">
    <location>
        <begin position="111"/>
        <end position="131"/>
    </location>
</feature>
<comment type="cofactor">
    <cofactor evidence="1 19">
        <name>Mg(2+)</name>
        <dbReference type="ChEBI" id="CHEBI:18420"/>
    </cofactor>
</comment>
<feature type="transmembrane region" description="Helical" evidence="19">
    <location>
        <begin position="200"/>
        <end position="217"/>
    </location>
</feature>
<proteinExistence type="inferred from homology"/>
<comment type="subcellular location">
    <subcellularLocation>
        <location evidence="2 19">Cell membrane</location>
        <topology evidence="2 19">Multi-pass membrane protein</topology>
    </subcellularLocation>
</comment>
<feature type="transmembrane region" description="Helical" evidence="19">
    <location>
        <begin position="178"/>
        <end position="194"/>
    </location>
</feature>
<evidence type="ECO:0000256" key="8">
    <source>
        <dbReference type="ARBA" id="ARBA00022573"/>
    </source>
</evidence>
<keyword evidence="7 19" id="KW-1003">Cell membrane</keyword>
<dbReference type="EMBL" id="JBHRXY010000008">
    <property type="protein sequence ID" value="MFC3630049.1"/>
    <property type="molecule type" value="Genomic_DNA"/>
</dbReference>
<evidence type="ECO:0000256" key="12">
    <source>
        <dbReference type="ARBA" id="ARBA00022989"/>
    </source>
</evidence>
<evidence type="ECO:0000256" key="17">
    <source>
        <dbReference type="ARBA" id="ARBA00048623"/>
    </source>
</evidence>
<accession>A0ABV7U4Q7</accession>
<evidence type="ECO:0000256" key="7">
    <source>
        <dbReference type="ARBA" id="ARBA00022475"/>
    </source>
</evidence>
<comment type="function">
    <text evidence="14 19">Joins adenosylcobinamide-GDP and alpha-ribazole to generate adenosylcobalamin (Ado-cobalamin). Also synthesizes adenosylcobalamin 5'-phosphate from adenosylcobinamide-GDP and alpha-ribazole 5'-phosphate.</text>
</comment>
<organism evidence="20 21">
    <name type="scientific">Paracoccus angustae</name>
    <dbReference type="NCBI Taxonomy" id="1671480"/>
    <lineage>
        <taxon>Bacteria</taxon>
        <taxon>Pseudomonadati</taxon>
        <taxon>Pseudomonadota</taxon>
        <taxon>Alphaproteobacteria</taxon>
        <taxon>Rhodobacterales</taxon>
        <taxon>Paracoccaceae</taxon>
        <taxon>Paracoccus</taxon>
    </lineage>
</organism>
<dbReference type="InterPro" id="IPR003805">
    <property type="entry name" value="CobS"/>
</dbReference>
<dbReference type="PANTHER" id="PTHR34148">
    <property type="entry name" value="ADENOSYLCOBINAMIDE-GDP RIBAZOLETRANSFERASE"/>
    <property type="match status" value="1"/>
</dbReference>
<dbReference type="HAMAP" id="MF_00719">
    <property type="entry name" value="CobS"/>
    <property type="match status" value="1"/>
</dbReference>
<comment type="pathway">
    <text evidence="3 19">Cofactor biosynthesis; adenosylcobalamin biosynthesis; adenosylcobalamin from cob(II)yrinate a,c-diamide: step 7/7.</text>
</comment>
<comment type="similarity">
    <text evidence="4 19">Belongs to the CobS family.</text>
</comment>
<evidence type="ECO:0000256" key="6">
    <source>
        <dbReference type="ARBA" id="ARBA00015850"/>
    </source>
</evidence>
<evidence type="ECO:0000256" key="13">
    <source>
        <dbReference type="ARBA" id="ARBA00023136"/>
    </source>
</evidence>
<comment type="caution">
    <text evidence="20">The sequence shown here is derived from an EMBL/GenBank/DDBJ whole genome shotgun (WGS) entry which is preliminary data.</text>
</comment>
<dbReference type="EC" id="2.7.8.26" evidence="5 19"/>
<gene>
    <name evidence="19" type="primary">cobS</name>
    <name evidence="20" type="ORF">ACFOM8_11400</name>
</gene>
<evidence type="ECO:0000313" key="20">
    <source>
        <dbReference type="EMBL" id="MFC3630049.1"/>
    </source>
</evidence>
<reference evidence="21" key="1">
    <citation type="journal article" date="2019" name="Int. J. Syst. Evol. Microbiol.">
        <title>The Global Catalogue of Microorganisms (GCM) 10K type strain sequencing project: providing services to taxonomists for standard genome sequencing and annotation.</title>
        <authorList>
            <consortium name="The Broad Institute Genomics Platform"/>
            <consortium name="The Broad Institute Genome Sequencing Center for Infectious Disease"/>
            <person name="Wu L."/>
            <person name="Ma J."/>
        </authorList>
    </citation>
    <scope>NUCLEOTIDE SEQUENCE [LARGE SCALE GENOMIC DNA]</scope>
    <source>
        <strain evidence="21">KCTC 42473</strain>
    </source>
</reference>
<keyword evidence="10 19" id="KW-0812">Transmembrane</keyword>
<evidence type="ECO:0000256" key="16">
    <source>
        <dbReference type="ARBA" id="ARBA00032853"/>
    </source>
</evidence>
<evidence type="ECO:0000256" key="3">
    <source>
        <dbReference type="ARBA" id="ARBA00004663"/>
    </source>
</evidence>
<comment type="catalytic activity">
    <reaction evidence="18 19">
        <text>alpha-ribazole 5'-phosphate + adenosylcob(III)inamide-GDP = adenosylcob(III)alamin 5'-phosphate + GMP + H(+)</text>
        <dbReference type="Rhea" id="RHEA:23560"/>
        <dbReference type="ChEBI" id="CHEBI:15378"/>
        <dbReference type="ChEBI" id="CHEBI:57918"/>
        <dbReference type="ChEBI" id="CHEBI:58115"/>
        <dbReference type="ChEBI" id="CHEBI:60487"/>
        <dbReference type="ChEBI" id="CHEBI:60493"/>
        <dbReference type="EC" id="2.7.8.26"/>
    </reaction>
</comment>
<dbReference type="PANTHER" id="PTHR34148:SF1">
    <property type="entry name" value="ADENOSYLCOBINAMIDE-GDP RIBAZOLETRANSFERASE"/>
    <property type="match status" value="1"/>
</dbReference>
<evidence type="ECO:0000256" key="2">
    <source>
        <dbReference type="ARBA" id="ARBA00004651"/>
    </source>
</evidence>
<evidence type="ECO:0000256" key="11">
    <source>
        <dbReference type="ARBA" id="ARBA00022842"/>
    </source>
</evidence>
<dbReference type="GO" id="GO:0051073">
    <property type="term" value="F:adenosylcobinamide-GDP ribazoletransferase activity"/>
    <property type="evidence" value="ECO:0007669"/>
    <property type="project" value="UniProtKB-EC"/>
</dbReference>
<dbReference type="RefSeq" id="WP_377761471.1">
    <property type="nucleotide sequence ID" value="NZ_JBHRXY010000008.1"/>
</dbReference>
<comment type="catalytic activity">
    <reaction evidence="17 19">
        <text>alpha-ribazole + adenosylcob(III)inamide-GDP = adenosylcob(III)alamin + GMP + H(+)</text>
        <dbReference type="Rhea" id="RHEA:16049"/>
        <dbReference type="ChEBI" id="CHEBI:10329"/>
        <dbReference type="ChEBI" id="CHEBI:15378"/>
        <dbReference type="ChEBI" id="CHEBI:18408"/>
        <dbReference type="ChEBI" id="CHEBI:58115"/>
        <dbReference type="ChEBI" id="CHEBI:60487"/>
        <dbReference type="EC" id="2.7.8.26"/>
    </reaction>
</comment>
<feature type="transmembrane region" description="Helical" evidence="19">
    <location>
        <begin position="137"/>
        <end position="157"/>
    </location>
</feature>
<evidence type="ECO:0000256" key="10">
    <source>
        <dbReference type="ARBA" id="ARBA00022692"/>
    </source>
</evidence>
<evidence type="ECO:0000256" key="15">
    <source>
        <dbReference type="ARBA" id="ARBA00032605"/>
    </source>
</evidence>
<name>A0ABV7U4Q7_9RHOB</name>
<keyword evidence="21" id="KW-1185">Reference proteome</keyword>
<dbReference type="Pfam" id="PF02654">
    <property type="entry name" value="CobS"/>
    <property type="match status" value="1"/>
</dbReference>
<evidence type="ECO:0000256" key="14">
    <source>
        <dbReference type="ARBA" id="ARBA00025228"/>
    </source>
</evidence>
<evidence type="ECO:0000313" key="21">
    <source>
        <dbReference type="Proteomes" id="UP001595539"/>
    </source>
</evidence>
<keyword evidence="13 19" id="KW-0472">Membrane</keyword>
<dbReference type="Proteomes" id="UP001595539">
    <property type="component" value="Unassembled WGS sequence"/>
</dbReference>
<keyword evidence="12 19" id="KW-1133">Transmembrane helix</keyword>
<keyword evidence="11 19" id="KW-0460">Magnesium</keyword>
<protein>
    <recommendedName>
        <fullName evidence="6 19">Adenosylcobinamide-GDP ribazoletransferase</fullName>
        <ecNumber evidence="5 19">2.7.8.26</ecNumber>
    </recommendedName>
    <alternativeName>
        <fullName evidence="16 19">Cobalamin synthase</fullName>
    </alternativeName>
    <alternativeName>
        <fullName evidence="15 19">Cobalamin-5'-phosphate synthase</fullName>
    </alternativeName>
</protein>
<feature type="transmembrane region" description="Helical" evidence="19">
    <location>
        <begin position="60"/>
        <end position="82"/>
    </location>
</feature>
<evidence type="ECO:0000256" key="5">
    <source>
        <dbReference type="ARBA" id="ARBA00013200"/>
    </source>
</evidence>
<evidence type="ECO:0000256" key="18">
    <source>
        <dbReference type="ARBA" id="ARBA00049504"/>
    </source>
</evidence>
<evidence type="ECO:0000256" key="9">
    <source>
        <dbReference type="ARBA" id="ARBA00022679"/>
    </source>
</evidence>
<evidence type="ECO:0000256" key="19">
    <source>
        <dbReference type="HAMAP-Rule" id="MF_00719"/>
    </source>
</evidence>